<name>A0A9X4EUR7_9VIBR</name>
<dbReference type="PROSITE" id="PS51257">
    <property type="entry name" value="PROKAR_LIPOPROTEIN"/>
    <property type="match status" value="1"/>
</dbReference>
<proteinExistence type="predicted"/>
<dbReference type="EMBL" id="JAKNBA010000003">
    <property type="protein sequence ID" value="MDE1241085.1"/>
    <property type="molecule type" value="Genomic_DNA"/>
</dbReference>
<dbReference type="Proteomes" id="UP001140979">
    <property type="component" value="Unassembled WGS sequence"/>
</dbReference>
<reference evidence="1" key="1">
    <citation type="submission" date="2022-02" db="EMBL/GenBank/DDBJ databases">
        <title>Emergence and expansion in Europe of a Vibrio aestuarianus clonal complex pathogenic for oysters.</title>
        <authorList>
            <person name="Mesnil A."/>
            <person name="Travers M.-A."/>
        </authorList>
    </citation>
    <scope>NUCLEOTIDE SEQUENCE</scope>
    <source>
        <strain evidence="1">19_064_11T1</strain>
    </source>
</reference>
<organism evidence="1 2">
    <name type="scientific">Vibrio aestuarianus</name>
    <dbReference type="NCBI Taxonomy" id="28171"/>
    <lineage>
        <taxon>Bacteria</taxon>
        <taxon>Pseudomonadati</taxon>
        <taxon>Pseudomonadota</taxon>
        <taxon>Gammaproteobacteria</taxon>
        <taxon>Vibrionales</taxon>
        <taxon>Vibrionaceae</taxon>
        <taxon>Vibrio</taxon>
    </lineage>
</organism>
<dbReference type="AlphaFoldDB" id="A0A9X4EUR7"/>
<accession>A0A9X4EUR7</accession>
<gene>
    <name evidence="1" type="ORF">L9W94_02790</name>
</gene>
<comment type="caution">
    <text evidence="1">The sequence shown here is derived from an EMBL/GenBank/DDBJ whole genome shotgun (WGS) entry which is preliminary data.</text>
</comment>
<dbReference type="RefSeq" id="WP_274682562.1">
    <property type="nucleotide sequence ID" value="NZ_JAKNAW010000010.1"/>
</dbReference>
<protein>
    <submittedName>
        <fullName evidence="1">Type III secretion protein</fullName>
    </submittedName>
</protein>
<sequence>MKKVMLIIMLLLSGCGSENDKIIADFDSADIANKVVVLLAKYGIPSKLNSQKEQFFIAVAKDHELQARELLIGFNFYFQTQDLNDLLESKFASLSKLETVKSNLLESREIYNKISIIPNVLRANVIVTGEKNKRVSVLIISLLNIEEENKNNIEKFLKGVVNENDTLTISYFVQSALYEKV</sequence>
<evidence type="ECO:0000313" key="2">
    <source>
        <dbReference type="Proteomes" id="UP001140979"/>
    </source>
</evidence>
<evidence type="ECO:0000313" key="1">
    <source>
        <dbReference type="EMBL" id="MDE1241085.1"/>
    </source>
</evidence>